<proteinExistence type="predicted"/>
<gene>
    <name evidence="1" type="ORF">MANES_14G071700v8</name>
</gene>
<protein>
    <submittedName>
        <fullName evidence="1">Uncharacterized protein</fullName>
    </submittedName>
</protein>
<dbReference type="EMBL" id="CM004400">
    <property type="protein sequence ID" value="KAG8638857.1"/>
    <property type="molecule type" value="Genomic_DNA"/>
</dbReference>
<keyword evidence="2" id="KW-1185">Reference proteome</keyword>
<name>A0ACB7GF35_MANES</name>
<reference evidence="2" key="1">
    <citation type="journal article" date="2016" name="Nat. Biotechnol.">
        <title>Sequencing wild and cultivated cassava and related species reveals extensive interspecific hybridization and genetic diversity.</title>
        <authorList>
            <person name="Bredeson J.V."/>
            <person name="Lyons J.B."/>
            <person name="Prochnik S.E."/>
            <person name="Wu G.A."/>
            <person name="Ha C.M."/>
            <person name="Edsinger-Gonzales E."/>
            <person name="Grimwood J."/>
            <person name="Schmutz J."/>
            <person name="Rabbi I.Y."/>
            <person name="Egesi C."/>
            <person name="Nauluvula P."/>
            <person name="Lebot V."/>
            <person name="Ndunguru J."/>
            <person name="Mkamilo G."/>
            <person name="Bart R.S."/>
            <person name="Setter T.L."/>
            <person name="Gleadow R.M."/>
            <person name="Kulakow P."/>
            <person name="Ferguson M.E."/>
            <person name="Rounsley S."/>
            <person name="Rokhsar D.S."/>
        </authorList>
    </citation>
    <scope>NUCLEOTIDE SEQUENCE [LARGE SCALE GENOMIC DNA]</scope>
    <source>
        <strain evidence="2">cv. AM560-2</strain>
    </source>
</reference>
<accession>A0ACB7GF35</accession>
<dbReference type="Proteomes" id="UP000091857">
    <property type="component" value="Chromosome 14"/>
</dbReference>
<organism evidence="1 2">
    <name type="scientific">Manihot esculenta</name>
    <name type="common">Cassava</name>
    <name type="synonym">Jatropha manihot</name>
    <dbReference type="NCBI Taxonomy" id="3983"/>
    <lineage>
        <taxon>Eukaryota</taxon>
        <taxon>Viridiplantae</taxon>
        <taxon>Streptophyta</taxon>
        <taxon>Embryophyta</taxon>
        <taxon>Tracheophyta</taxon>
        <taxon>Spermatophyta</taxon>
        <taxon>Magnoliopsida</taxon>
        <taxon>eudicotyledons</taxon>
        <taxon>Gunneridae</taxon>
        <taxon>Pentapetalae</taxon>
        <taxon>rosids</taxon>
        <taxon>fabids</taxon>
        <taxon>Malpighiales</taxon>
        <taxon>Euphorbiaceae</taxon>
        <taxon>Crotonoideae</taxon>
        <taxon>Manihoteae</taxon>
        <taxon>Manihot</taxon>
    </lineage>
</organism>
<comment type="caution">
    <text evidence="1">The sequence shown here is derived from an EMBL/GenBank/DDBJ whole genome shotgun (WGS) entry which is preliminary data.</text>
</comment>
<evidence type="ECO:0000313" key="1">
    <source>
        <dbReference type="EMBL" id="KAG8638857.1"/>
    </source>
</evidence>
<sequence length="592" mass="64762">MAQSLKLKVLTLITKLSDRDTYNLAATELESIAGTLDNTTLSTFISCLLSTDSSDKPLVRKQCLHLLSVLSVLHCNSLSSFLPRILSYVARRLRDADSSIRSQCVATVSSLASKITEQELNSQIGSALCLAAAIDAAPDPEPGRLGKALVPKLERLLKSDGYKAKSAGLVVMGSVIGVGGVRGYAGMGGLVKSLVGFLSSEDWAARKTAAEALGRLALVERDAMVEFKSGCLKVFENRKFDKVKAAREVMNKMLEAWKQVPDASEDVSPPPRSRASSKEDASDGRYPLGSKNSFAAGSEVPQVRKKDSLASRTTPPDHSSVTMARRRNSLKSDEKKTGPSLFRKVDCKRTLDWKVEVAIPISTSSGIGDNDNAQERKLTKPETKRTLLSKNSDNKTLKFGGLKSGSRVAPCHEESPISTVVASNVIENHHANHKECEDLSLIRNQLVQIERQQSSLLDLLQRFMGTSQNGLRSLETRVHGLELALDDISYDLAISRGRMMDSRRTTCCMLPGADFWSSKLWRKTESRYSTSRFSSNGTPSLVAKRHRADKHRNPETHNLESHRSQFQGGGGLIVNPLAEMHESMGISEGPQR</sequence>
<evidence type="ECO:0000313" key="2">
    <source>
        <dbReference type="Proteomes" id="UP000091857"/>
    </source>
</evidence>